<accession>A0ABP1QKR6</accession>
<feature type="compositionally biased region" description="Acidic residues" evidence="1">
    <location>
        <begin position="190"/>
        <end position="229"/>
    </location>
</feature>
<evidence type="ECO:0000313" key="2">
    <source>
        <dbReference type="EMBL" id="CAL8103038.1"/>
    </source>
</evidence>
<evidence type="ECO:0000256" key="1">
    <source>
        <dbReference type="SAM" id="MobiDB-lite"/>
    </source>
</evidence>
<name>A0ABP1QKR6_9HEXA</name>
<dbReference type="Proteomes" id="UP001642540">
    <property type="component" value="Unassembled WGS sequence"/>
</dbReference>
<organism evidence="2 3">
    <name type="scientific">Orchesella dallaii</name>
    <dbReference type="NCBI Taxonomy" id="48710"/>
    <lineage>
        <taxon>Eukaryota</taxon>
        <taxon>Metazoa</taxon>
        <taxon>Ecdysozoa</taxon>
        <taxon>Arthropoda</taxon>
        <taxon>Hexapoda</taxon>
        <taxon>Collembola</taxon>
        <taxon>Entomobryomorpha</taxon>
        <taxon>Entomobryoidea</taxon>
        <taxon>Orchesellidae</taxon>
        <taxon>Orchesellinae</taxon>
        <taxon>Orchesella</taxon>
    </lineage>
</organism>
<reference evidence="2 3" key="1">
    <citation type="submission" date="2024-08" db="EMBL/GenBank/DDBJ databases">
        <authorList>
            <person name="Cucini C."/>
            <person name="Frati F."/>
        </authorList>
    </citation>
    <scope>NUCLEOTIDE SEQUENCE [LARGE SCALE GENOMIC DNA]</scope>
</reference>
<proteinExistence type="predicted"/>
<feature type="compositionally biased region" description="Acidic residues" evidence="1">
    <location>
        <begin position="348"/>
        <end position="357"/>
    </location>
</feature>
<dbReference type="EMBL" id="CAXLJM020000034">
    <property type="protein sequence ID" value="CAL8103038.1"/>
    <property type="molecule type" value="Genomic_DNA"/>
</dbReference>
<sequence>MRKLHIQGRVVVRLERLMGSDRIRITDPKYLATLVERLEEEEAQGWVTRSRLRKKAEKNRSRQLAIEGLMEPASDMQDLWNHPVFRVNRVLNRLALFDQNMSHAAGTLHKVPPIHPVEIFADDETGSIFKAYPGHRVFARDDIMLDEFEHDQTELPPKMSSSSNKDKADRLRNLRKSLAHVKKDRKSQGGEEEEGEEEGESKEDEGAKEDEEEGEEEENAEEGDEEDETDSKIVVAGTPAAAAAAATSGGAAGSSLQEMQRIYGVEPDENLVRDWEAYRSHLVDMVYQENGDDGDDLYYMGYEVNGVYTRQQDTADDFMTARNRQIAEEERAVIADDTPTNDSSGPQDEVEEGDDGEVATGGADGGDDE</sequence>
<comment type="caution">
    <text evidence="2">The sequence shown here is derived from an EMBL/GenBank/DDBJ whole genome shotgun (WGS) entry which is preliminary data.</text>
</comment>
<gene>
    <name evidence="2" type="ORF">ODALV1_LOCUS11331</name>
</gene>
<feature type="region of interest" description="Disordered" evidence="1">
    <location>
        <begin position="329"/>
        <end position="369"/>
    </location>
</feature>
<keyword evidence="3" id="KW-1185">Reference proteome</keyword>
<protein>
    <submittedName>
        <fullName evidence="2">Uncharacterized protein</fullName>
    </submittedName>
</protein>
<evidence type="ECO:0000313" key="3">
    <source>
        <dbReference type="Proteomes" id="UP001642540"/>
    </source>
</evidence>
<feature type="region of interest" description="Disordered" evidence="1">
    <location>
        <begin position="176"/>
        <end position="230"/>
    </location>
</feature>
<feature type="compositionally biased region" description="Basic residues" evidence="1">
    <location>
        <begin position="176"/>
        <end position="185"/>
    </location>
</feature>